<accession>A0AAU9V3M9</accession>
<evidence type="ECO:0000313" key="3">
    <source>
        <dbReference type="EMBL" id="CAH2106625.1"/>
    </source>
</evidence>
<dbReference type="PANTHER" id="PTHR21818">
    <property type="entry name" value="BC025462 PROTEIN"/>
    <property type="match status" value="1"/>
</dbReference>
<feature type="domain" description="FANCI helical" evidence="2">
    <location>
        <begin position="218"/>
        <end position="277"/>
    </location>
</feature>
<organism evidence="3 4">
    <name type="scientific">Euphydryas editha</name>
    <name type="common">Edith's checkerspot</name>
    <dbReference type="NCBI Taxonomy" id="104508"/>
    <lineage>
        <taxon>Eukaryota</taxon>
        <taxon>Metazoa</taxon>
        <taxon>Ecdysozoa</taxon>
        <taxon>Arthropoda</taxon>
        <taxon>Hexapoda</taxon>
        <taxon>Insecta</taxon>
        <taxon>Pterygota</taxon>
        <taxon>Neoptera</taxon>
        <taxon>Endopterygota</taxon>
        <taxon>Lepidoptera</taxon>
        <taxon>Glossata</taxon>
        <taxon>Ditrysia</taxon>
        <taxon>Papilionoidea</taxon>
        <taxon>Nymphalidae</taxon>
        <taxon>Nymphalinae</taxon>
        <taxon>Euphydryas</taxon>
    </lineage>
</organism>
<proteinExistence type="predicted"/>
<dbReference type="EMBL" id="CAKOGL010000029">
    <property type="protein sequence ID" value="CAH2106625.1"/>
    <property type="molecule type" value="Genomic_DNA"/>
</dbReference>
<dbReference type="Pfam" id="PF14680">
    <property type="entry name" value="FANCI_HD2"/>
    <property type="match status" value="1"/>
</dbReference>
<dbReference type="GO" id="GO:0070182">
    <property type="term" value="F:DNA polymerase binding"/>
    <property type="evidence" value="ECO:0007669"/>
    <property type="project" value="TreeGrafter"/>
</dbReference>
<dbReference type="InterPro" id="IPR026171">
    <property type="entry name" value="FANCI"/>
</dbReference>
<dbReference type="InterPro" id="IPR029315">
    <property type="entry name" value="FANCI_S2"/>
</dbReference>
<dbReference type="InterPro" id="IPR029312">
    <property type="entry name" value="FANCI_HD2"/>
</dbReference>
<dbReference type="GO" id="GO:0006281">
    <property type="term" value="P:DNA repair"/>
    <property type="evidence" value="ECO:0007669"/>
    <property type="project" value="InterPro"/>
</dbReference>
<evidence type="ECO:0000259" key="2">
    <source>
        <dbReference type="Pfam" id="PF14680"/>
    </source>
</evidence>
<protein>
    <submittedName>
        <fullName evidence="3">Uncharacterized protein</fullName>
    </submittedName>
</protein>
<evidence type="ECO:0000313" key="4">
    <source>
        <dbReference type="Proteomes" id="UP001153954"/>
    </source>
</evidence>
<sequence length="278" mass="31027">MTHILKVIKSAIELRIMDEIRSKESAWVRSVLPPDVDVVSVLKVLTTESANHRQLTVLGLINLAFLLLSVNRTKPTATACWYHGKLILVRLCKAQPETAGHILSQLSDKIFADYTQHQYTDCLYLLCKLTPVSVERCPTLVGVLEGCQPPGARVYGAVRPLLPFSTRVRDALVMVCRKGLYSRDSAYRCLALSGFLTVLKYMKLSRELQSSQNSLSISDQYSAHSYLTQLTVDMHATSQGTAITSRVRNETICLEVLSILRRCLVQDAAVKQLLYTGK</sequence>
<name>A0AAU9V3M9_EUPED</name>
<dbReference type="PANTHER" id="PTHR21818:SF0">
    <property type="entry name" value="FANCONI ANEMIA GROUP I PROTEIN"/>
    <property type="match status" value="1"/>
</dbReference>
<evidence type="ECO:0000259" key="1">
    <source>
        <dbReference type="Pfam" id="PF14676"/>
    </source>
</evidence>
<comment type="caution">
    <text evidence="3">The sequence shown here is derived from an EMBL/GenBank/DDBJ whole genome shotgun (WGS) entry which is preliminary data.</text>
</comment>
<reference evidence="3" key="1">
    <citation type="submission" date="2022-03" db="EMBL/GenBank/DDBJ databases">
        <authorList>
            <person name="Tunstrom K."/>
        </authorList>
    </citation>
    <scope>NUCLEOTIDE SEQUENCE</scope>
</reference>
<dbReference type="Pfam" id="PF14676">
    <property type="entry name" value="FANCI_S2"/>
    <property type="match status" value="1"/>
</dbReference>
<dbReference type="Proteomes" id="UP001153954">
    <property type="component" value="Unassembled WGS sequence"/>
</dbReference>
<keyword evidence="4" id="KW-1185">Reference proteome</keyword>
<dbReference type="AlphaFoldDB" id="A0AAU9V3M9"/>
<gene>
    <name evidence="3" type="ORF">EEDITHA_LOCUS20736</name>
</gene>
<feature type="domain" description="FANCI solenoid 2" evidence="1">
    <location>
        <begin position="58"/>
        <end position="196"/>
    </location>
</feature>